<protein>
    <submittedName>
        <fullName evidence="1">Uncharacterized protein</fullName>
    </submittedName>
</protein>
<gene>
    <name evidence="1" type="ORF">Mal33_11280</name>
</gene>
<organism evidence="1 2">
    <name type="scientific">Rosistilla oblonga</name>
    <dbReference type="NCBI Taxonomy" id="2527990"/>
    <lineage>
        <taxon>Bacteria</taxon>
        <taxon>Pseudomonadati</taxon>
        <taxon>Planctomycetota</taxon>
        <taxon>Planctomycetia</taxon>
        <taxon>Pirellulales</taxon>
        <taxon>Pirellulaceae</taxon>
        <taxon>Rosistilla</taxon>
    </lineage>
</organism>
<dbReference type="EMBL" id="CP036318">
    <property type="protein sequence ID" value="QDV55159.1"/>
    <property type="molecule type" value="Genomic_DNA"/>
</dbReference>
<keyword evidence="2" id="KW-1185">Reference proteome</keyword>
<reference evidence="1 2" key="1">
    <citation type="submission" date="2019-02" db="EMBL/GenBank/DDBJ databases">
        <title>Deep-cultivation of Planctomycetes and their phenomic and genomic characterization uncovers novel biology.</title>
        <authorList>
            <person name="Wiegand S."/>
            <person name="Jogler M."/>
            <person name="Boedeker C."/>
            <person name="Pinto D."/>
            <person name="Vollmers J."/>
            <person name="Rivas-Marin E."/>
            <person name="Kohn T."/>
            <person name="Peeters S.H."/>
            <person name="Heuer A."/>
            <person name="Rast P."/>
            <person name="Oberbeckmann S."/>
            <person name="Bunk B."/>
            <person name="Jeske O."/>
            <person name="Meyerdierks A."/>
            <person name="Storesund J.E."/>
            <person name="Kallscheuer N."/>
            <person name="Luecker S."/>
            <person name="Lage O.M."/>
            <person name="Pohl T."/>
            <person name="Merkel B.J."/>
            <person name="Hornburger P."/>
            <person name="Mueller R.-W."/>
            <person name="Bruemmer F."/>
            <person name="Labrenz M."/>
            <person name="Spormann A.M."/>
            <person name="Op den Camp H."/>
            <person name="Overmann J."/>
            <person name="Amann R."/>
            <person name="Jetten M.S.M."/>
            <person name="Mascher T."/>
            <person name="Medema M.H."/>
            <person name="Devos D.P."/>
            <person name="Kaster A.-K."/>
            <person name="Ovreas L."/>
            <person name="Rohde M."/>
            <person name="Galperin M.Y."/>
            <person name="Jogler C."/>
        </authorList>
    </citation>
    <scope>NUCLEOTIDE SEQUENCE [LARGE SCALE GENOMIC DNA]</scope>
    <source>
        <strain evidence="1 2">Mal33</strain>
    </source>
</reference>
<accession>A0A518IPY6</accession>
<proteinExistence type="predicted"/>
<evidence type="ECO:0000313" key="1">
    <source>
        <dbReference type="EMBL" id="QDV55159.1"/>
    </source>
</evidence>
<sequence length="167" mass="18603">MNREERIKLTTQLLINFGWGEDSAKSTAIQSADNGEPVLETYSFHALAESLLAPIHDSSWITERDSEDDGDELISRLLESGADSGDLAKFARLMQRQFLSNLACILDGSGIYPSPDVAFEEFRVVAVDDDSNPIATLEDLHEELSFQDWETENEISERYANSPDTDG</sequence>
<dbReference type="RefSeq" id="WP_145282925.1">
    <property type="nucleotide sequence ID" value="NZ_CP036318.1"/>
</dbReference>
<dbReference type="Proteomes" id="UP000316770">
    <property type="component" value="Chromosome"/>
</dbReference>
<name>A0A518IPY6_9BACT</name>
<evidence type="ECO:0000313" key="2">
    <source>
        <dbReference type="Proteomes" id="UP000316770"/>
    </source>
</evidence>
<dbReference type="AlphaFoldDB" id="A0A518IPY6"/>